<evidence type="ECO:0000256" key="1">
    <source>
        <dbReference type="ARBA" id="ARBA00006432"/>
    </source>
</evidence>
<dbReference type="OrthoDB" id="9765680at2"/>
<dbReference type="Gene3D" id="3.40.50.12780">
    <property type="entry name" value="N-terminal domain of ligase-like"/>
    <property type="match status" value="1"/>
</dbReference>
<dbReference type="InterPro" id="IPR000873">
    <property type="entry name" value="AMP-dep_synth/lig_dom"/>
</dbReference>
<accession>A0A074LVP0</accession>
<organism evidence="5 6">
    <name type="scientific">Tumebacillus flagellatus</name>
    <dbReference type="NCBI Taxonomy" id="1157490"/>
    <lineage>
        <taxon>Bacteria</taxon>
        <taxon>Bacillati</taxon>
        <taxon>Bacillota</taxon>
        <taxon>Bacilli</taxon>
        <taxon>Bacillales</taxon>
        <taxon>Alicyclobacillaceae</taxon>
        <taxon>Tumebacillus</taxon>
    </lineage>
</organism>
<evidence type="ECO:0000259" key="4">
    <source>
        <dbReference type="Pfam" id="PF13193"/>
    </source>
</evidence>
<dbReference type="PROSITE" id="PS00455">
    <property type="entry name" value="AMP_BINDING"/>
    <property type="match status" value="1"/>
</dbReference>
<dbReference type="Proteomes" id="UP000027931">
    <property type="component" value="Unassembled WGS sequence"/>
</dbReference>
<dbReference type="InterPro" id="IPR042099">
    <property type="entry name" value="ANL_N_sf"/>
</dbReference>
<dbReference type="RefSeq" id="WP_038083279.1">
    <property type="nucleotide sequence ID" value="NZ_JMIR01000001.1"/>
</dbReference>
<dbReference type="InterPro" id="IPR045851">
    <property type="entry name" value="AMP-bd_C_sf"/>
</dbReference>
<dbReference type="CDD" id="cd05936">
    <property type="entry name" value="FC-FACS_FadD_like"/>
    <property type="match status" value="1"/>
</dbReference>
<dbReference type="SUPFAM" id="SSF56801">
    <property type="entry name" value="Acetyl-CoA synthetase-like"/>
    <property type="match status" value="1"/>
</dbReference>
<sequence length="504" mass="54369">MNLSLTLRQSAEKFPAVTAIQFQGIEMTYAQLDAAVDAFAAGLHNLGLRKGSKVAILLGNCPQFVIAYYAIARIGAVSVPINPLYTPGELQFILSDAGVEGVVAVAPMGPMFQMMRATLPTLQQVILVGGAHEGAVEFSQVTGNPVDLPAVDVAESDLAVVLYTSGTTGQPKGAMLSHRNLVSNAYQSGTFLGISQSDRVVTVLPMFHVFCMTVALNAPISRGSTLIVFPKFSPTEMAKSVADLQATMFAGVPTMFNFLVQHPEVKPEDLKSLRIAISGGSAMPVAVMEAFERKFGVQVNEGYGLSEASPVVCFNPIDGERKPGTIGLPIIEVDVRLMGEDGVERGVGEVGELICRGPNVMLGYLNRPEETAVTIRDGWLYTGDLATVDEDGYYTIVDRKKDMIINGGFNVYPREVEELLFKHPNVAEAAVVGVPDPEYGEQVRAIVALKEKDATTADELIAFCKEHLAKYKVPHDVILVDELPKNTTGKILRRELKNLDVKTV</sequence>
<dbReference type="FunFam" id="3.30.300.30:FF:000008">
    <property type="entry name" value="2,3-dihydroxybenzoate-AMP ligase"/>
    <property type="match status" value="1"/>
</dbReference>
<evidence type="ECO:0000313" key="5">
    <source>
        <dbReference type="EMBL" id="KEO85084.1"/>
    </source>
</evidence>
<dbReference type="InterPro" id="IPR025110">
    <property type="entry name" value="AMP-bd_C"/>
</dbReference>
<dbReference type="EMBL" id="JMIR01000001">
    <property type="protein sequence ID" value="KEO85084.1"/>
    <property type="molecule type" value="Genomic_DNA"/>
</dbReference>
<dbReference type="InterPro" id="IPR050237">
    <property type="entry name" value="ATP-dep_AMP-bd_enzyme"/>
</dbReference>
<comment type="similarity">
    <text evidence="1">Belongs to the ATP-dependent AMP-binding enzyme family.</text>
</comment>
<evidence type="ECO:0000313" key="6">
    <source>
        <dbReference type="Proteomes" id="UP000027931"/>
    </source>
</evidence>
<reference evidence="5 6" key="1">
    <citation type="journal article" date="2013" name="Int. J. Syst. Evol. Microbiol.">
        <title>Tumebacillus flagellatus sp. nov., an alpha-amylase/pullulanase-producing bacterium isolated from cassava wastewater.</title>
        <authorList>
            <person name="Wang Q."/>
            <person name="Xie N."/>
            <person name="Qin Y."/>
            <person name="Shen N."/>
            <person name="Zhu J."/>
            <person name="Mi H."/>
            <person name="Huang R."/>
        </authorList>
    </citation>
    <scope>NUCLEOTIDE SEQUENCE [LARGE SCALE GENOMIC DNA]</scope>
    <source>
        <strain evidence="5 6">GST4</strain>
    </source>
</reference>
<dbReference type="eggNOG" id="COG0318">
    <property type="taxonomic scope" value="Bacteria"/>
</dbReference>
<protein>
    <submittedName>
        <fullName evidence="5">Long-chain fatty acid--CoA ligase</fullName>
        <ecNumber evidence="5">6.2.1.3</ecNumber>
    </submittedName>
</protein>
<dbReference type="FunFam" id="3.40.50.12780:FF:000003">
    <property type="entry name" value="Long-chain-fatty-acid--CoA ligase FadD"/>
    <property type="match status" value="1"/>
</dbReference>
<dbReference type="PANTHER" id="PTHR43767:SF3">
    <property type="entry name" value="LONG-CHAIN-FATTY-ACID--COA LIGASE"/>
    <property type="match status" value="1"/>
</dbReference>
<dbReference type="Gene3D" id="3.30.300.30">
    <property type="match status" value="1"/>
</dbReference>
<dbReference type="GO" id="GO:0004467">
    <property type="term" value="F:long-chain fatty acid-CoA ligase activity"/>
    <property type="evidence" value="ECO:0007669"/>
    <property type="project" value="UniProtKB-EC"/>
</dbReference>
<dbReference type="STRING" id="1157490.EL26_00540"/>
<dbReference type="EC" id="6.2.1.3" evidence="5"/>
<dbReference type="InterPro" id="IPR020845">
    <property type="entry name" value="AMP-binding_CS"/>
</dbReference>
<keyword evidence="6" id="KW-1185">Reference proteome</keyword>
<comment type="caution">
    <text evidence="5">The sequence shown here is derived from an EMBL/GenBank/DDBJ whole genome shotgun (WGS) entry which is preliminary data.</text>
</comment>
<dbReference type="Pfam" id="PF13193">
    <property type="entry name" value="AMP-binding_C"/>
    <property type="match status" value="1"/>
</dbReference>
<keyword evidence="2 5" id="KW-0436">Ligase</keyword>
<name>A0A074LVP0_9BACL</name>
<proteinExistence type="inferred from homology"/>
<feature type="domain" description="AMP-binding enzyme C-terminal" evidence="4">
    <location>
        <begin position="415"/>
        <end position="490"/>
    </location>
</feature>
<evidence type="ECO:0000256" key="2">
    <source>
        <dbReference type="ARBA" id="ARBA00022598"/>
    </source>
</evidence>
<gene>
    <name evidence="5" type="ORF">EL26_00540</name>
</gene>
<dbReference type="Pfam" id="PF00501">
    <property type="entry name" value="AMP-binding"/>
    <property type="match status" value="1"/>
</dbReference>
<dbReference type="AlphaFoldDB" id="A0A074LVP0"/>
<dbReference type="PANTHER" id="PTHR43767">
    <property type="entry name" value="LONG-CHAIN-FATTY-ACID--COA LIGASE"/>
    <property type="match status" value="1"/>
</dbReference>
<evidence type="ECO:0000259" key="3">
    <source>
        <dbReference type="Pfam" id="PF00501"/>
    </source>
</evidence>
<dbReference type="NCBIfam" id="NF004837">
    <property type="entry name" value="PRK06187.1"/>
    <property type="match status" value="1"/>
</dbReference>
<feature type="domain" description="AMP-dependent synthetase/ligase" evidence="3">
    <location>
        <begin position="8"/>
        <end position="365"/>
    </location>
</feature>